<dbReference type="Proteomes" id="UP000184089">
    <property type="component" value="Unassembled WGS sequence"/>
</dbReference>
<sequence length="187" mass="19573">MEGPGERPAGFPSAHLHRGRLEGTDGQRGSQPISNLRTNAGSGSDATCRCPSPPIPNRTPGRGAVGHCLRHPHRMRDLISPLCGDFWPPGGAGVARKCPSPSPCGGDRDLMAAAFFGPRPPHGGRLCRRSGQICAHPFRLPPAAIGSRPPARKQPPLSPPAGRRAGEDGQTCPSRGTPCFLPPDAVE</sequence>
<feature type="region of interest" description="Disordered" evidence="1">
    <location>
        <begin position="139"/>
        <end position="187"/>
    </location>
</feature>
<name>A0AAQ1MAZ3_9FIRM</name>
<evidence type="ECO:0000256" key="1">
    <source>
        <dbReference type="SAM" id="MobiDB-lite"/>
    </source>
</evidence>
<protein>
    <submittedName>
        <fullName evidence="2">Uncharacterized protein</fullName>
    </submittedName>
</protein>
<comment type="caution">
    <text evidence="2">The sequence shown here is derived from an EMBL/GenBank/DDBJ whole genome shotgun (WGS) entry which is preliminary data.</text>
</comment>
<dbReference type="EMBL" id="FQVY01000001">
    <property type="protein sequence ID" value="SHF65543.1"/>
    <property type="molecule type" value="Genomic_DNA"/>
</dbReference>
<organism evidence="2 3">
    <name type="scientific">Bittarella massiliensis</name>
    <name type="common">ex Durand et al. 2017</name>
    <dbReference type="NCBI Taxonomy" id="1720313"/>
    <lineage>
        <taxon>Bacteria</taxon>
        <taxon>Bacillati</taxon>
        <taxon>Bacillota</taxon>
        <taxon>Clostridia</taxon>
        <taxon>Eubacteriales</taxon>
        <taxon>Oscillospiraceae</taxon>
        <taxon>Bittarella (ex Durand et al. 2017)</taxon>
    </lineage>
</organism>
<gene>
    <name evidence="2" type="ORF">SAMN05444424_0217</name>
</gene>
<accession>A0AAQ1MAZ3</accession>
<evidence type="ECO:0000313" key="3">
    <source>
        <dbReference type="Proteomes" id="UP000184089"/>
    </source>
</evidence>
<evidence type="ECO:0000313" key="2">
    <source>
        <dbReference type="EMBL" id="SHF65543.1"/>
    </source>
</evidence>
<reference evidence="3" key="1">
    <citation type="submission" date="2016-11" db="EMBL/GenBank/DDBJ databases">
        <authorList>
            <person name="Jaros S."/>
            <person name="Januszkiewicz K."/>
            <person name="Wedrychowicz H."/>
        </authorList>
    </citation>
    <scope>NUCLEOTIDE SEQUENCE [LARGE SCALE GENOMIC DNA]</scope>
    <source>
        <strain evidence="3">DSM 4029</strain>
    </source>
</reference>
<proteinExistence type="predicted"/>
<feature type="region of interest" description="Disordered" evidence="1">
    <location>
        <begin position="1"/>
        <end position="48"/>
    </location>
</feature>
<dbReference type="AlphaFoldDB" id="A0AAQ1MAZ3"/>
<feature type="compositionally biased region" description="Polar residues" evidence="1">
    <location>
        <begin position="27"/>
        <end position="45"/>
    </location>
</feature>